<keyword evidence="3" id="KW-0812">Transmembrane</keyword>
<comment type="caution">
    <text evidence="5">The sequence shown here is derived from an EMBL/GenBank/DDBJ whole genome shotgun (WGS) entry which is preliminary data.</text>
</comment>
<keyword evidence="3" id="KW-1133">Transmembrane helix</keyword>
<dbReference type="EMBL" id="JAHZIJ010000005">
    <property type="protein sequence ID" value="MBW7474945.1"/>
    <property type="molecule type" value="Genomic_DNA"/>
</dbReference>
<dbReference type="InterPro" id="IPR036890">
    <property type="entry name" value="HATPase_C_sf"/>
</dbReference>
<keyword evidence="6" id="KW-1185">Reference proteome</keyword>
<keyword evidence="2" id="KW-0175">Coiled coil</keyword>
<sequence length="720" mass="79700">MQGAGNRAARRDEAFIMGIACSIALRHLLGRLGIAYVASLLIGLCLLYIETVFILGIPVQKLLPVAVPAAVVGCIVATAALLGITYWQLRPVFNVFADHTAKQDVHRSLQLLFNLPYILLIAMNVIGLLCLILFHVMGGTYAKTLDEAYMVDWPRMIGIFAGELGLTLLVSLLLFIAARRILQSDILRFQPPSERIAGRASFAQPMMITYAGSLLATLLNLLQLVLFSTAANEPVDPVKFGMEALFYFTLGMAMLCYVTIQFRHELRGLIRNIRELVGGGPAQLGGKMLFSSHDEAVELAVALNELQARINREYESLERELKLAYNVQQKLLPPGDMTIGSFRITARYQPYREVGGDFFDVVPLGSNRFAVMIGDVSGKGMPAALLMSALLILFRSEIKRNGNPGEVLARMNRQLCEAMGEEGSVSIGLGVIDMMSNAVQYASAGHLSPYIVKPDGNFSAIDCSSLPIGFDDELTYEVRTLQLEPGDRFVLYTDGLIEAADDSGTMYSFEGLEAELSTWTTCKELPQMIDDWLGRMDQRSGAGSDDRTVVILELANDFCSPVGKLGAEVAAHGDVTHFSPHQFVYREWVIASRFGEERAVTVQLGEWMEQSWPQSTVREDIESAVAEALLNAMEHGNKLNPRAFVTLQVQIGSQLVVCKIYDEGGGYFPRVSRSEEEMVRKHESEDPRGWGLVMIDSLSDYWATSRDETGFYTELYFLRK</sequence>
<evidence type="ECO:0000256" key="1">
    <source>
        <dbReference type="ARBA" id="ARBA00022801"/>
    </source>
</evidence>
<evidence type="ECO:0000313" key="6">
    <source>
        <dbReference type="Proteomes" id="UP000812277"/>
    </source>
</evidence>
<protein>
    <submittedName>
        <fullName evidence="5">SpoIIE family protein phosphatase</fullName>
    </submittedName>
</protein>
<evidence type="ECO:0000256" key="2">
    <source>
        <dbReference type="SAM" id="Coils"/>
    </source>
</evidence>
<dbReference type="PANTHER" id="PTHR43156:SF2">
    <property type="entry name" value="STAGE II SPORULATION PROTEIN E"/>
    <property type="match status" value="1"/>
</dbReference>
<feature type="coiled-coil region" evidence="2">
    <location>
        <begin position="300"/>
        <end position="327"/>
    </location>
</feature>
<dbReference type="CDD" id="cd16936">
    <property type="entry name" value="HATPase_RsbW-like"/>
    <property type="match status" value="1"/>
</dbReference>
<organism evidence="5 6">
    <name type="scientific">Paenibacillus oenotherae</name>
    <dbReference type="NCBI Taxonomy" id="1435645"/>
    <lineage>
        <taxon>Bacteria</taxon>
        <taxon>Bacillati</taxon>
        <taxon>Bacillota</taxon>
        <taxon>Bacilli</taxon>
        <taxon>Bacillales</taxon>
        <taxon>Paenibacillaceae</taxon>
        <taxon>Paenibacillus</taxon>
    </lineage>
</organism>
<dbReference type="RefSeq" id="WP_219872196.1">
    <property type="nucleotide sequence ID" value="NZ_JAHZIJ010000005.1"/>
</dbReference>
<dbReference type="Proteomes" id="UP000812277">
    <property type="component" value="Unassembled WGS sequence"/>
</dbReference>
<feature type="transmembrane region" description="Helical" evidence="3">
    <location>
        <begin position="208"/>
        <end position="232"/>
    </location>
</feature>
<dbReference type="Gene3D" id="3.60.40.10">
    <property type="entry name" value="PPM-type phosphatase domain"/>
    <property type="match status" value="1"/>
</dbReference>
<gene>
    <name evidence="5" type="ORF">K0T92_09330</name>
</gene>
<proteinExistence type="predicted"/>
<dbReference type="SUPFAM" id="SSF81606">
    <property type="entry name" value="PP2C-like"/>
    <property type="match status" value="1"/>
</dbReference>
<dbReference type="InterPro" id="IPR003594">
    <property type="entry name" value="HATPase_dom"/>
</dbReference>
<dbReference type="PANTHER" id="PTHR43156">
    <property type="entry name" value="STAGE II SPORULATION PROTEIN E-RELATED"/>
    <property type="match status" value="1"/>
</dbReference>
<dbReference type="InterPro" id="IPR001932">
    <property type="entry name" value="PPM-type_phosphatase-like_dom"/>
</dbReference>
<feature type="transmembrane region" description="Helical" evidence="3">
    <location>
        <begin position="157"/>
        <end position="178"/>
    </location>
</feature>
<evidence type="ECO:0000313" key="5">
    <source>
        <dbReference type="EMBL" id="MBW7474945.1"/>
    </source>
</evidence>
<dbReference type="PROSITE" id="PS51746">
    <property type="entry name" value="PPM_2"/>
    <property type="match status" value="1"/>
</dbReference>
<accession>A0ABS7D4Y0</accession>
<dbReference type="SUPFAM" id="SSF55874">
    <property type="entry name" value="ATPase domain of HSP90 chaperone/DNA topoisomerase II/histidine kinase"/>
    <property type="match status" value="1"/>
</dbReference>
<feature type="transmembrane region" description="Helical" evidence="3">
    <location>
        <begin position="117"/>
        <end position="137"/>
    </location>
</feature>
<evidence type="ECO:0000256" key="3">
    <source>
        <dbReference type="SAM" id="Phobius"/>
    </source>
</evidence>
<feature type="transmembrane region" description="Helical" evidence="3">
    <location>
        <begin position="244"/>
        <end position="262"/>
    </location>
</feature>
<evidence type="ECO:0000259" key="4">
    <source>
        <dbReference type="PROSITE" id="PS51746"/>
    </source>
</evidence>
<reference evidence="5 6" key="1">
    <citation type="submission" date="2021-07" db="EMBL/GenBank/DDBJ databases">
        <title>Paenibacillus radiodurans sp. nov., isolated from the southeastern edge of Tengger Desert.</title>
        <authorList>
            <person name="Zhang G."/>
        </authorList>
    </citation>
    <scope>NUCLEOTIDE SEQUENCE [LARGE SCALE GENOMIC DNA]</scope>
    <source>
        <strain evidence="5 6">DT7-4</strain>
    </source>
</reference>
<feature type="transmembrane region" description="Helical" evidence="3">
    <location>
        <begin position="65"/>
        <end position="87"/>
    </location>
</feature>
<dbReference type="Pfam" id="PF13581">
    <property type="entry name" value="HATPase_c_2"/>
    <property type="match status" value="1"/>
</dbReference>
<name>A0ABS7D4Y0_9BACL</name>
<keyword evidence="1" id="KW-0378">Hydrolase</keyword>
<feature type="transmembrane region" description="Helical" evidence="3">
    <location>
        <begin position="34"/>
        <end position="59"/>
    </location>
</feature>
<feature type="domain" description="PPM-type phosphatase" evidence="4">
    <location>
        <begin position="338"/>
        <end position="554"/>
    </location>
</feature>
<dbReference type="InterPro" id="IPR052016">
    <property type="entry name" value="Bact_Sigma-Reg"/>
</dbReference>
<dbReference type="InterPro" id="IPR036457">
    <property type="entry name" value="PPM-type-like_dom_sf"/>
</dbReference>
<keyword evidence="3" id="KW-0472">Membrane</keyword>
<dbReference type="Gene3D" id="3.30.565.10">
    <property type="entry name" value="Histidine kinase-like ATPase, C-terminal domain"/>
    <property type="match status" value="1"/>
</dbReference>
<dbReference type="SMART" id="SM00331">
    <property type="entry name" value="PP2C_SIG"/>
    <property type="match status" value="1"/>
</dbReference>
<dbReference type="Pfam" id="PF07228">
    <property type="entry name" value="SpoIIE"/>
    <property type="match status" value="1"/>
</dbReference>